<name>A0A8S5PG46_9CAUD</name>
<protein>
    <submittedName>
        <fullName evidence="1">Uncharacterized protein</fullName>
    </submittedName>
</protein>
<proteinExistence type="predicted"/>
<sequence length="63" mass="7442">MFPEYRLNPDNIILVDSIEQHERVDKTVAGSKEFFRSCVEKGTARKILAQIWNHPILYPLREQ</sequence>
<reference evidence="1" key="1">
    <citation type="journal article" date="2021" name="Proc. Natl. Acad. Sci. U.S.A.">
        <title>A Catalog of Tens of Thousands of Viruses from Human Metagenomes Reveals Hidden Associations with Chronic Diseases.</title>
        <authorList>
            <person name="Tisza M.J."/>
            <person name="Buck C.B."/>
        </authorList>
    </citation>
    <scope>NUCLEOTIDE SEQUENCE</scope>
    <source>
        <strain evidence="1">CtuQh21</strain>
    </source>
</reference>
<accession>A0A8S5PG46</accession>
<dbReference type="EMBL" id="BK015412">
    <property type="protein sequence ID" value="DAE05589.1"/>
    <property type="molecule type" value="Genomic_DNA"/>
</dbReference>
<organism evidence="1">
    <name type="scientific">Podoviridae sp. ctuQh21</name>
    <dbReference type="NCBI Taxonomy" id="2825284"/>
    <lineage>
        <taxon>Viruses</taxon>
        <taxon>Duplodnaviria</taxon>
        <taxon>Heunggongvirae</taxon>
        <taxon>Uroviricota</taxon>
        <taxon>Caudoviricetes</taxon>
    </lineage>
</organism>
<evidence type="ECO:0000313" key="1">
    <source>
        <dbReference type="EMBL" id="DAE05589.1"/>
    </source>
</evidence>